<evidence type="ECO:0000313" key="4">
    <source>
        <dbReference type="Proteomes" id="UP000245390"/>
    </source>
</evidence>
<organism evidence="3 4">
    <name type="scientific">Silicimonas algicola</name>
    <dbReference type="NCBI Taxonomy" id="1826607"/>
    <lineage>
        <taxon>Bacteria</taxon>
        <taxon>Pseudomonadati</taxon>
        <taxon>Pseudomonadota</taxon>
        <taxon>Alphaproteobacteria</taxon>
        <taxon>Rhodobacterales</taxon>
        <taxon>Paracoccaceae</taxon>
    </lineage>
</organism>
<proteinExistence type="predicted"/>
<evidence type="ECO:0000313" key="3">
    <source>
        <dbReference type="EMBL" id="PWK55284.1"/>
    </source>
</evidence>
<dbReference type="Pfam" id="PF20352">
    <property type="entry name" value="DUF6647"/>
    <property type="match status" value="1"/>
</dbReference>
<dbReference type="InterPro" id="IPR046589">
    <property type="entry name" value="DUF6647"/>
</dbReference>
<dbReference type="Proteomes" id="UP000245390">
    <property type="component" value="Unassembled WGS sequence"/>
</dbReference>
<protein>
    <recommendedName>
        <fullName evidence="2">DUF6647 domain-containing protein</fullName>
    </recommendedName>
</protein>
<dbReference type="AlphaFoldDB" id="A0A316G2V7"/>
<dbReference type="OrthoDB" id="7851356at2"/>
<feature type="domain" description="DUF6647" evidence="2">
    <location>
        <begin position="83"/>
        <end position="155"/>
    </location>
</feature>
<reference evidence="3 4" key="1">
    <citation type="submission" date="2018-05" db="EMBL/GenBank/DDBJ databases">
        <title>Genomic Encyclopedia of Type Strains, Phase IV (KMG-IV): sequencing the most valuable type-strain genomes for metagenomic binning, comparative biology and taxonomic classification.</title>
        <authorList>
            <person name="Goeker M."/>
        </authorList>
    </citation>
    <scope>NUCLEOTIDE SEQUENCE [LARGE SCALE GENOMIC DNA]</scope>
    <source>
        <strain evidence="3 4">DSM 103371</strain>
    </source>
</reference>
<sequence>MVSLASRTAILMSLSFSVAPPLIAEPYAAECPADNLRQHGPGPDLADLWDWVRGELSFEDDLPPPQVCRVDSDVIQAMRPGTALDTVALYDRARHRILLSRYWNPADAVDQSVIVHELVHHAQALSGRRLACASAGEAEAYDLQAKWLDAHDLDLDTAFGIDALTRLVLVNCAY</sequence>
<gene>
    <name evidence="3" type="ORF">C8D95_108164</name>
</gene>
<feature type="signal peptide" evidence="1">
    <location>
        <begin position="1"/>
        <end position="24"/>
    </location>
</feature>
<dbReference type="EMBL" id="QGGV01000008">
    <property type="protein sequence ID" value="PWK55284.1"/>
    <property type="molecule type" value="Genomic_DNA"/>
</dbReference>
<evidence type="ECO:0000256" key="1">
    <source>
        <dbReference type="SAM" id="SignalP"/>
    </source>
</evidence>
<keyword evidence="4" id="KW-1185">Reference proteome</keyword>
<keyword evidence="1" id="KW-0732">Signal</keyword>
<accession>A0A316G2V7</accession>
<dbReference type="RefSeq" id="WP_109760277.1">
    <property type="nucleotide sequence ID" value="NZ_CP034588.1"/>
</dbReference>
<dbReference type="KEGG" id="salo:EF888_06445"/>
<feature type="chain" id="PRO_5016389985" description="DUF6647 domain-containing protein" evidence="1">
    <location>
        <begin position="25"/>
        <end position="174"/>
    </location>
</feature>
<name>A0A316G2V7_9RHOB</name>
<comment type="caution">
    <text evidence="3">The sequence shown here is derived from an EMBL/GenBank/DDBJ whole genome shotgun (WGS) entry which is preliminary data.</text>
</comment>
<evidence type="ECO:0000259" key="2">
    <source>
        <dbReference type="Pfam" id="PF20352"/>
    </source>
</evidence>